<dbReference type="RefSeq" id="WP_256983263.1">
    <property type="nucleotide sequence ID" value="NZ_MTHB01000165.1"/>
</dbReference>
<evidence type="ECO:0000313" key="1">
    <source>
        <dbReference type="EMBL" id="OXC75580.1"/>
    </source>
</evidence>
<name>A0A226WXT4_CABSO</name>
<comment type="caution">
    <text evidence="1">The sequence shown here is derived from an EMBL/GenBank/DDBJ whole genome shotgun (WGS) entry which is preliminary data.</text>
</comment>
<proteinExistence type="predicted"/>
<organism evidence="1 2">
    <name type="scientific">Caballeronia sordidicola</name>
    <name type="common">Burkholderia sordidicola</name>
    <dbReference type="NCBI Taxonomy" id="196367"/>
    <lineage>
        <taxon>Bacteria</taxon>
        <taxon>Pseudomonadati</taxon>
        <taxon>Pseudomonadota</taxon>
        <taxon>Betaproteobacteria</taxon>
        <taxon>Burkholderiales</taxon>
        <taxon>Burkholderiaceae</taxon>
        <taxon>Caballeronia</taxon>
    </lineage>
</organism>
<accession>A0A226WXT4</accession>
<dbReference type="Proteomes" id="UP000214720">
    <property type="component" value="Unassembled WGS sequence"/>
</dbReference>
<sequence>MAAQVCRQMKRNLPAVLFITAIAVTPWFSAVARACTIGEEMGAHLPFGATDISNADRLAIANMYIEAKKWPDVQIQAVVIAGAYKDERNLEKLKEVRGENVKAYLMALGVKSENILIDKKTFTDQMVGREPDGLLTVEQVVVGLTPLCEGSCARLCDDPRVTPHTKLINR</sequence>
<dbReference type="AlphaFoldDB" id="A0A226WXT4"/>
<evidence type="ECO:0000313" key="2">
    <source>
        <dbReference type="Proteomes" id="UP000214720"/>
    </source>
</evidence>
<gene>
    <name evidence="1" type="ORF">BSU04_25465</name>
</gene>
<evidence type="ECO:0008006" key="3">
    <source>
        <dbReference type="Google" id="ProtNLM"/>
    </source>
</evidence>
<reference evidence="2" key="1">
    <citation type="submission" date="2017-01" db="EMBL/GenBank/DDBJ databases">
        <title>Genome Analysis of Deinococcus marmoris KOPRI26562.</title>
        <authorList>
            <person name="Kim J.H."/>
            <person name="Oh H.-M."/>
        </authorList>
    </citation>
    <scope>NUCLEOTIDE SEQUENCE [LARGE SCALE GENOMIC DNA]</scope>
    <source>
        <strain evidence="2">PAMC 26633</strain>
    </source>
</reference>
<dbReference type="EMBL" id="MTHB01000165">
    <property type="protein sequence ID" value="OXC75580.1"/>
    <property type="molecule type" value="Genomic_DNA"/>
</dbReference>
<protein>
    <recommendedName>
        <fullName evidence="3">OmpA-like domain-containing protein</fullName>
    </recommendedName>
</protein>